<dbReference type="GO" id="GO:0003700">
    <property type="term" value="F:DNA-binding transcription factor activity"/>
    <property type="evidence" value="ECO:0007669"/>
    <property type="project" value="InterPro"/>
</dbReference>
<evidence type="ECO:0000313" key="4">
    <source>
        <dbReference type="Proteomes" id="UP000198915"/>
    </source>
</evidence>
<dbReference type="SMART" id="SM00418">
    <property type="entry name" value="HTH_ARSR"/>
    <property type="match status" value="1"/>
</dbReference>
<dbReference type="PANTHER" id="PTHR38600:SF2">
    <property type="entry name" value="SLL0088 PROTEIN"/>
    <property type="match status" value="1"/>
</dbReference>
<dbReference type="PANTHER" id="PTHR38600">
    <property type="entry name" value="TRANSCRIPTIONAL REGULATORY PROTEIN"/>
    <property type="match status" value="1"/>
</dbReference>
<accession>A0A1I3W1M8</accession>
<dbReference type="CDD" id="cd00090">
    <property type="entry name" value="HTH_ARSR"/>
    <property type="match status" value="1"/>
</dbReference>
<organism evidence="3 4">
    <name type="scientific">Brevibacillus centrosporus</name>
    <dbReference type="NCBI Taxonomy" id="54910"/>
    <lineage>
        <taxon>Bacteria</taxon>
        <taxon>Bacillati</taxon>
        <taxon>Bacillota</taxon>
        <taxon>Bacilli</taxon>
        <taxon>Bacillales</taxon>
        <taxon>Paenibacillaceae</taxon>
        <taxon>Brevibacillus</taxon>
    </lineage>
</organism>
<dbReference type="EMBL" id="FORT01000007">
    <property type="protein sequence ID" value="SFK00537.1"/>
    <property type="molecule type" value="Genomic_DNA"/>
</dbReference>
<sequence>MKRYQVIETIEQLKAISDSLRLEIVTYLTKEAYTGKQLATMLNLSASKVHYHLKELENHHFIQVVRTEEKNGIVQKFYRAVAFDFKVSDDLLPSLQEDTMLTQESMLHHLRSSITRLYNAPEASFMQFADEEKRPPSIASTSEFKAPRHQIQAWLLKYKALLNELVEIEDQFQKQVAAGEADDVEENFYMVTVGFMTNERYFVAEDESLPDNYEHLPSEFEHLTDKIVVKKKKASEAPDDRRE</sequence>
<keyword evidence="4" id="KW-1185">Reference proteome</keyword>
<dbReference type="AlphaFoldDB" id="A0A1I3W1M8"/>
<dbReference type="InterPro" id="IPR036390">
    <property type="entry name" value="WH_DNA-bd_sf"/>
</dbReference>
<evidence type="ECO:0000259" key="2">
    <source>
        <dbReference type="SMART" id="SM00418"/>
    </source>
</evidence>
<evidence type="ECO:0000313" key="3">
    <source>
        <dbReference type="EMBL" id="SFK00537.1"/>
    </source>
</evidence>
<evidence type="ECO:0000256" key="1">
    <source>
        <dbReference type="ARBA" id="ARBA00023125"/>
    </source>
</evidence>
<dbReference type="STRING" id="1884381.SAMN05518846_107256"/>
<dbReference type="Gene3D" id="1.10.10.10">
    <property type="entry name" value="Winged helix-like DNA-binding domain superfamily/Winged helix DNA-binding domain"/>
    <property type="match status" value="1"/>
</dbReference>
<feature type="domain" description="HTH arsR-type" evidence="2">
    <location>
        <begin position="11"/>
        <end position="97"/>
    </location>
</feature>
<dbReference type="RefSeq" id="WP_092268877.1">
    <property type="nucleotide sequence ID" value="NZ_FORT01000007.1"/>
</dbReference>
<reference evidence="4" key="1">
    <citation type="submission" date="2016-10" db="EMBL/GenBank/DDBJ databases">
        <authorList>
            <person name="Varghese N."/>
            <person name="Submissions S."/>
        </authorList>
    </citation>
    <scope>NUCLEOTIDE SEQUENCE [LARGE SCALE GENOMIC DNA]</scope>
    <source>
        <strain evidence="4">OK042</strain>
    </source>
</reference>
<dbReference type="Proteomes" id="UP000198915">
    <property type="component" value="Unassembled WGS sequence"/>
</dbReference>
<proteinExistence type="predicted"/>
<keyword evidence="1" id="KW-0238">DNA-binding</keyword>
<dbReference type="InterPro" id="IPR001845">
    <property type="entry name" value="HTH_ArsR_DNA-bd_dom"/>
</dbReference>
<dbReference type="SUPFAM" id="SSF46785">
    <property type="entry name" value="Winged helix' DNA-binding domain"/>
    <property type="match status" value="1"/>
</dbReference>
<dbReference type="InterPro" id="IPR011991">
    <property type="entry name" value="ArsR-like_HTH"/>
</dbReference>
<protein>
    <submittedName>
        <fullName evidence="3">Transcriptional regulator, ArsR family</fullName>
    </submittedName>
</protein>
<dbReference type="Pfam" id="PF01022">
    <property type="entry name" value="HTH_5"/>
    <property type="match status" value="1"/>
</dbReference>
<name>A0A1I3W1M8_9BACL</name>
<gene>
    <name evidence="3" type="ORF">SAMN05518846_107256</name>
</gene>
<dbReference type="GO" id="GO:0003677">
    <property type="term" value="F:DNA binding"/>
    <property type="evidence" value="ECO:0007669"/>
    <property type="project" value="UniProtKB-KW"/>
</dbReference>
<dbReference type="InterPro" id="IPR036388">
    <property type="entry name" value="WH-like_DNA-bd_sf"/>
</dbReference>